<dbReference type="Pfam" id="PF02810">
    <property type="entry name" value="SEC-C"/>
    <property type="match status" value="1"/>
</dbReference>
<evidence type="ECO:0000313" key="1">
    <source>
        <dbReference type="EMBL" id="MED4403912.1"/>
    </source>
</evidence>
<name>A0ABU6P3I6_9BACI</name>
<dbReference type="RefSeq" id="WP_328015898.1">
    <property type="nucleotide sequence ID" value="NZ_JARTFS010000020.1"/>
</dbReference>
<dbReference type="InterPro" id="IPR004027">
    <property type="entry name" value="SEC_C_motif"/>
</dbReference>
<gene>
    <name evidence="1" type="ORF">P9271_21670</name>
</gene>
<organism evidence="1 2">
    <name type="scientific">Metabacillus fastidiosus</name>
    <dbReference type="NCBI Taxonomy" id="1458"/>
    <lineage>
        <taxon>Bacteria</taxon>
        <taxon>Bacillati</taxon>
        <taxon>Bacillota</taxon>
        <taxon>Bacilli</taxon>
        <taxon>Bacillales</taxon>
        <taxon>Bacillaceae</taxon>
        <taxon>Metabacillus</taxon>
    </lineage>
</organism>
<evidence type="ECO:0000313" key="2">
    <source>
        <dbReference type="Proteomes" id="UP001342826"/>
    </source>
</evidence>
<protein>
    <submittedName>
        <fullName evidence="1">SEC-C metal-binding domain-containing protein</fullName>
    </submittedName>
</protein>
<accession>A0ABU6P3I6</accession>
<dbReference type="Proteomes" id="UP001342826">
    <property type="component" value="Unassembled WGS sequence"/>
</dbReference>
<sequence length="613" mass="71927">MSISRNEPCPCGSGKKYKKCCLQKENIIQLDHVKEEKFLQQKHNLVIKLNDFLEKKLSLNEIYHLQSEFKQRTKRLLPKNVETSFFQFWHYFFHRFENGLRGIEWFYQENESRLSQEEREMAKTWTILTPRLLQAVKKEEKEILFEDIFTKEQFPVPNNESNVPSFTPWFSTFAVPEPFQGKHYFNGVRQFNGPAAVDFTSKKIKQLMEEKGQDHKQILVDYFPEILAQFISNEDLFKKEDERDEFEEVSHEIYQFTLHYNVLDQQEVINFFSKQEEFVIDELDEKDTHLQISWAKNWSRYVDSEMDGSVIFAEVLASISIKDGALTFVSFDEKHVREFEARMKDLTSILSFKDEAIDLLTLPINAQVKNMLIKLDGDNIPEYFGLYVQHDLSSELDTSIPLYNNSSLRELVRIGQGDDAQTWLKQTEYNMYLQVLNRYEKVDVTADFNSVRKELGLPLSPFVTGGENRQSSIIPIERPDKPVVLVEEDISDYEELGLSAETMKQFYAADLVNFYEEKTNGKAENTVRKYRNSLMDLSIILKQKSLSSWAELDESFWKQLFAEDFPGLYESAISKTHQNEFLSTMNALAKWIDGKYDTNCAAYIKKARELVLR</sequence>
<dbReference type="EMBL" id="JARTFS010000020">
    <property type="protein sequence ID" value="MED4403912.1"/>
    <property type="molecule type" value="Genomic_DNA"/>
</dbReference>
<dbReference type="SUPFAM" id="SSF103642">
    <property type="entry name" value="Sec-C motif"/>
    <property type="match status" value="1"/>
</dbReference>
<dbReference type="Gene3D" id="3.10.450.50">
    <property type="match status" value="1"/>
</dbReference>
<reference evidence="1 2" key="1">
    <citation type="submission" date="2023-03" db="EMBL/GenBank/DDBJ databases">
        <title>Bacillus Genome Sequencing.</title>
        <authorList>
            <person name="Dunlap C."/>
        </authorList>
    </citation>
    <scope>NUCLEOTIDE SEQUENCE [LARGE SCALE GENOMIC DNA]</scope>
    <source>
        <strain evidence="1 2">NRS-1717</strain>
    </source>
</reference>
<keyword evidence="2" id="KW-1185">Reference proteome</keyword>
<proteinExistence type="predicted"/>
<comment type="caution">
    <text evidence="1">The sequence shown here is derived from an EMBL/GenBank/DDBJ whole genome shotgun (WGS) entry which is preliminary data.</text>
</comment>